<evidence type="ECO:0000313" key="10">
    <source>
        <dbReference type="EMBL" id="KAA0199252.1"/>
    </source>
</evidence>
<feature type="region of interest" description="Disordered" evidence="6">
    <location>
        <begin position="570"/>
        <end position="601"/>
    </location>
</feature>
<comment type="caution">
    <text evidence="10">The sequence shown here is derived from an EMBL/GenBank/DDBJ whole genome shotgun (WGS) entry which is preliminary data.</text>
</comment>
<keyword evidence="7" id="KW-0812">Transmembrane</keyword>
<keyword evidence="7" id="KW-1133">Transmembrane helix</keyword>
<organism evidence="10 11">
    <name type="scientific">Fasciolopsis buskii</name>
    <dbReference type="NCBI Taxonomy" id="27845"/>
    <lineage>
        <taxon>Eukaryota</taxon>
        <taxon>Metazoa</taxon>
        <taxon>Spiralia</taxon>
        <taxon>Lophotrochozoa</taxon>
        <taxon>Platyhelminthes</taxon>
        <taxon>Trematoda</taxon>
        <taxon>Digenea</taxon>
        <taxon>Plagiorchiida</taxon>
        <taxon>Echinostomata</taxon>
        <taxon>Echinostomatoidea</taxon>
        <taxon>Fasciolidae</taxon>
        <taxon>Fasciolopsis</taxon>
    </lineage>
</organism>
<evidence type="ECO:0000256" key="6">
    <source>
        <dbReference type="SAM" id="MobiDB-lite"/>
    </source>
</evidence>
<evidence type="ECO:0000256" key="7">
    <source>
        <dbReference type="SAM" id="Phobius"/>
    </source>
</evidence>
<dbReference type="PANTHER" id="PTHR10340:SF57">
    <property type="entry name" value="METALLOPHOS DOMAIN-CONTAINING PROTEIN"/>
    <property type="match status" value="1"/>
</dbReference>
<name>A0A8E0S7S9_9TREM</name>
<protein>
    <submittedName>
        <fullName evidence="10">Acid sphingomyelinase phosphodiesterase 3b</fullName>
    </submittedName>
</protein>
<evidence type="ECO:0000256" key="4">
    <source>
        <dbReference type="ARBA" id="ARBA00022801"/>
    </source>
</evidence>
<dbReference type="InterPro" id="IPR004843">
    <property type="entry name" value="Calcineurin-like_PHP"/>
</dbReference>
<dbReference type="PANTHER" id="PTHR10340">
    <property type="entry name" value="SPHINGOMYELIN PHOSPHODIESTERASE"/>
    <property type="match status" value="1"/>
</dbReference>
<evidence type="ECO:0000256" key="3">
    <source>
        <dbReference type="ARBA" id="ARBA00022525"/>
    </source>
</evidence>
<keyword evidence="3" id="KW-0964">Secreted</keyword>
<keyword evidence="11" id="KW-1185">Reference proteome</keyword>
<dbReference type="OrthoDB" id="348678at2759"/>
<keyword evidence="7" id="KW-0472">Membrane</keyword>
<accession>A0A8E0S7S9</accession>
<comment type="subcellular location">
    <subcellularLocation>
        <location evidence="1">Secreted</location>
    </subcellularLocation>
</comment>
<dbReference type="InterPro" id="IPR029052">
    <property type="entry name" value="Metallo-depent_PP-like"/>
</dbReference>
<feature type="region of interest" description="Disordered" evidence="6">
    <location>
        <begin position="735"/>
        <end position="762"/>
    </location>
</feature>
<dbReference type="SUPFAM" id="SSF56300">
    <property type="entry name" value="Metallo-dependent phosphatases"/>
    <property type="match status" value="1"/>
</dbReference>
<feature type="transmembrane region" description="Helical" evidence="7">
    <location>
        <begin position="470"/>
        <end position="489"/>
    </location>
</feature>
<keyword evidence="5" id="KW-0325">Glycoprotein</keyword>
<dbReference type="Pfam" id="PF19272">
    <property type="entry name" value="ASMase_C"/>
    <property type="match status" value="1"/>
</dbReference>
<dbReference type="Gene3D" id="3.60.21.10">
    <property type="match status" value="1"/>
</dbReference>
<dbReference type="InterPro" id="IPR045473">
    <property type="entry name" value="ASM_C"/>
</dbReference>
<dbReference type="Pfam" id="PF00149">
    <property type="entry name" value="Metallophos"/>
    <property type="match status" value="1"/>
</dbReference>
<feature type="domain" description="Sphingomyelin phosphodiesterase C-terminal" evidence="9">
    <location>
        <begin position="271"/>
        <end position="358"/>
    </location>
</feature>
<dbReference type="GO" id="GO:0005615">
    <property type="term" value="C:extracellular space"/>
    <property type="evidence" value="ECO:0007669"/>
    <property type="project" value="TreeGrafter"/>
</dbReference>
<dbReference type="AlphaFoldDB" id="A0A8E0S7S9"/>
<feature type="compositionally biased region" description="Polar residues" evidence="6">
    <location>
        <begin position="580"/>
        <end position="592"/>
    </location>
</feature>
<gene>
    <name evidence="10" type="ORF">FBUS_01059</name>
</gene>
<evidence type="ECO:0000256" key="1">
    <source>
        <dbReference type="ARBA" id="ARBA00004613"/>
    </source>
</evidence>
<feature type="domain" description="Calcineurin-like phosphoesterase" evidence="8">
    <location>
        <begin position="18"/>
        <end position="259"/>
    </location>
</feature>
<sequence>MGTYGDPRCDSPIELLHSAMDAIRALSDTHSPDFVIWSGDNGPHVDDLSASRLQDHIVTVSKELRKVFPVDKMYILPTLGNHDVFPANEMSPNPHNETRVSWCRNLGTNPDLWAHWIDQFEPKNESTDFIAQHGSTNAKLLIAPPWSNFSTNCYHSHWLPKHNLLLVSLNGLIWYTGNRLSGNAGPDPLGQLDWLNRTFSWARKTQHKIVLVNHFPAGGGENDPHVFRFLRSEINDLFVRLLRDNGDLLMVCLFAHEHVDTFRVISDEKGRPVVSALVAPSVTPFRLKGLGSFNPRFRLYQYDRLKGSLLGYEQYYLDLDFAKTDAKWHLEYETRTAYGLSNLSPQSLAALLDRLECDETPDGPWAQYWLHELGNRPHEPHQDYLTPDGLCPRSASRCRCDHLCAMRNLELPLLHQCLSLCPSRIHSPSFRCNGNSSLARRMTGSMSAAVSEINGTSGGAGPDKRSSLPIIIGVIIAFLAILVGVVVLVNREICQKRGRYGNRFGGPGGSSIGGVIFSTLNGTFPRSTIANGLHSSETQCGDSIDGSCTELRVAFQPHYFMEDEFITQGNADHDDASSYPPRTSDGSLLNSPNRKHLLHTSGGRLNQQQRRMNGHLKPVTSFVPDTENSTDNQRSLPEINRGRKVAKMRAVGNTEAVVVHQVAPENAAHLTKHGRVLTGDTSAGGALPSADMSHLNCPAEDYYADDEQAFGDDEFEEEDDDELSDIIYDAAKQTKDVNAEATSSTDSGPFDDGGKPFNLTPSKITRTRSIKDWKLICRHNSRRRGHRRLSMEDPIPTNSSPSSRFGRLNDFTDIAAESNIVHSQSMGTNLTSHPLDSPSINSTFKTTHEMNDTGVLHPTSRVGATEGEQPLQVNGMLLTPADRSNELSRDVAPSVTGHQPVGYDYVRI</sequence>
<evidence type="ECO:0000256" key="5">
    <source>
        <dbReference type="ARBA" id="ARBA00023180"/>
    </source>
</evidence>
<dbReference type="GO" id="GO:0008081">
    <property type="term" value="F:phosphoric diester hydrolase activity"/>
    <property type="evidence" value="ECO:0007669"/>
    <property type="project" value="TreeGrafter"/>
</dbReference>
<evidence type="ECO:0000259" key="8">
    <source>
        <dbReference type="Pfam" id="PF00149"/>
    </source>
</evidence>
<reference evidence="10" key="1">
    <citation type="submission" date="2019-05" db="EMBL/GenBank/DDBJ databases">
        <title>Annotation for the trematode Fasciolopsis buski.</title>
        <authorList>
            <person name="Choi Y.-J."/>
        </authorList>
    </citation>
    <scope>NUCLEOTIDE SEQUENCE</scope>
    <source>
        <strain evidence="10">HT</strain>
        <tissue evidence="10">Whole worm</tissue>
    </source>
</reference>
<dbReference type="Proteomes" id="UP000728185">
    <property type="component" value="Unassembled WGS sequence"/>
</dbReference>
<evidence type="ECO:0000256" key="2">
    <source>
        <dbReference type="ARBA" id="ARBA00008234"/>
    </source>
</evidence>
<keyword evidence="4" id="KW-0378">Hydrolase</keyword>
<proteinExistence type="inferred from homology"/>
<dbReference type="EMBL" id="LUCM01001235">
    <property type="protein sequence ID" value="KAA0199252.1"/>
    <property type="molecule type" value="Genomic_DNA"/>
</dbReference>
<evidence type="ECO:0000259" key="9">
    <source>
        <dbReference type="Pfam" id="PF19272"/>
    </source>
</evidence>
<comment type="similarity">
    <text evidence="2">Belongs to the acid sphingomyelinase family.</text>
</comment>
<evidence type="ECO:0000313" key="11">
    <source>
        <dbReference type="Proteomes" id="UP000728185"/>
    </source>
</evidence>